<dbReference type="SUPFAM" id="SSF55961">
    <property type="entry name" value="Bet v1-like"/>
    <property type="match status" value="1"/>
</dbReference>
<dbReference type="PANTHER" id="PTHR19308:SF14">
    <property type="entry name" value="START DOMAIN-CONTAINING PROTEIN"/>
    <property type="match status" value="1"/>
</dbReference>
<dbReference type="SMART" id="SM00234">
    <property type="entry name" value="START"/>
    <property type="match status" value="1"/>
</dbReference>
<organism evidence="2">
    <name type="scientific">marine metagenome</name>
    <dbReference type="NCBI Taxonomy" id="408172"/>
    <lineage>
        <taxon>unclassified sequences</taxon>
        <taxon>metagenomes</taxon>
        <taxon>ecological metagenomes</taxon>
    </lineage>
</organism>
<dbReference type="PIRSF" id="PIRSF039033">
    <property type="entry name" value="START_dom"/>
    <property type="match status" value="1"/>
</dbReference>
<sequence>MGLCHVQASPVGWKKVDTEDGVTVYEKEVGEMVAFRGEGKIKAATGKLLYVIGDSAHWNEWIENFDKGQVLERKSPFHKVFYQAFDSPFPASDRDIVYEAKTRRDPASGKILVEMRSVQHPKAPKTVGVRVNLKYTRYEITPLADGNLHVVLETLSDPGGSLPGFLVNWAQREYPVKLFQGLRKQVRKGHAKLAPVPPAK</sequence>
<dbReference type="InterPro" id="IPR023393">
    <property type="entry name" value="START-like_dom_sf"/>
</dbReference>
<protein>
    <recommendedName>
        <fullName evidence="1">START domain-containing protein</fullName>
    </recommendedName>
</protein>
<dbReference type="InterPro" id="IPR051213">
    <property type="entry name" value="START_lipid_transfer"/>
</dbReference>
<accession>A0A382JCN7</accession>
<dbReference type="PROSITE" id="PS50848">
    <property type="entry name" value="START"/>
    <property type="match status" value="1"/>
</dbReference>
<dbReference type="InterPro" id="IPR002913">
    <property type="entry name" value="START_lipid-bd_dom"/>
</dbReference>
<dbReference type="GO" id="GO:0008289">
    <property type="term" value="F:lipid binding"/>
    <property type="evidence" value="ECO:0007669"/>
    <property type="project" value="InterPro"/>
</dbReference>
<feature type="domain" description="START" evidence="1">
    <location>
        <begin position="12"/>
        <end position="191"/>
    </location>
</feature>
<name>A0A382JCN7_9ZZZZ</name>
<proteinExistence type="predicted"/>
<evidence type="ECO:0000313" key="2">
    <source>
        <dbReference type="EMBL" id="SVC09037.1"/>
    </source>
</evidence>
<dbReference type="GO" id="GO:0005737">
    <property type="term" value="C:cytoplasm"/>
    <property type="evidence" value="ECO:0007669"/>
    <property type="project" value="UniProtKB-ARBA"/>
</dbReference>
<evidence type="ECO:0000259" key="1">
    <source>
        <dbReference type="PROSITE" id="PS50848"/>
    </source>
</evidence>
<reference evidence="2" key="1">
    <citation type="submission" date="2018-05" db="EMBL/GenBank/DDBJ databases">
        <authorList>
            <person name="Lanie J.A."/>
            <person name="Ng W.-L."/>
            <person name="Kazmierczak K.M."/>
            <person name="Andrzejewski T.M."/>
            <person name="Davidsen T.M."/>
            <person name="Wayne K.J."/>
            <person name="Tettelin H."/>
            <person name="Glass J.I."/>
            <person name="Rusch D."/>
            <person name="Podicherti R."/>
            <person name="Tsui H.-C.T."/>
            <person name="Winkler M.E."/>
        </authorList>
    </citation>
    <scope>NUCLEOTIDE SEQUENCE</scope>
</reference>
<dbReference type="InterPro" id="IPR028347">
    <property type="entry name" value="START_dom_prot"/>
</dbReference>
<gene>
    <name evidence="2" type="ORF">METZ01_LOCUS261891</name>
</gene>
<dbReference type="PANTHER" id="PTHR19308">
    <property type="entry name" value="PHOSPHATIDYLCHOLINE TRANSFER PROTEIN"/>
    <property type="match status" value="1"/>
</dbReference>
<dbReference type="Gene3D" id="3.30.530.20">
    <property type="match status" value="1"/>
</dbReference>
<dbReference type="EMBL" id="UINC01072991">
    <property type="protein sequence ID" value="SVC09037.1"/>
    <property type="molecule type" value="Genomic_DNA"/>
</dbReference>
<dbReference type="AlphaFoldDB" id="A0A382JCN7"/>
<dbReference type="Pfam" id="PF01852">
    <property type="entry name" value="START"/>
    <property type="match status" value="1"/>
</dbReference>